<comment type="caution">
    <text evidence="1">The sequence shown here is derived from an EMBL/GenBank/DDBJ whole genome shotgun (WGS) entry which is preliminary data.</text>
</comment>
<accession>A0ACB8R8R2</accession>
<reference evidence="1" key="1">
    <citation type="submission" date="2021-02" db="EMBL/GenBank/DDBJ databases">
        <authorList>
            <consortium name="DOE Joint Genome Institute"/>
            <person name="Ahrendt S."/>
            <person name="Looney B.P."/>
            <person name="Miyauchi S."/>
            <person name="Morin E."/>
            <person name="Drula E."/>
            <person name="Courty P.E."/>
            <person name="Chicoki N."/>
            <person name="Fauchery L."/>
            <person name="Kohler A."/>
            <person name="Kuo A."/>
            <person name="Labutti K."/>
            <person name="Pangilinan J."/>
            <person name="Lipzen A."/>
            <person name="Riley R."/>
            <person name="Andreopoulos W."/>
            <person name="He G."/>
            <person name="Johnson J."/>
            <person name="Barry K.W."/>
            <person name="Grigoriev I.V."/>
            <person name="Nagy L."/>
            <person name="Hibbett D."/>
            <person name="Henrissat B."/>
            <person name="Matheny P.B."/>
            <person name="Labbe J."/>
            <person name="Martin F."/>
        </authorList>
    </citation>
    <scope>NUCLEOTIDE SEQUENCE</scope>
    <source>
        <strain evidence="1">FP105234-sp</strain>
    </source>
</reference>
<reference evidence="1" key="2">
    <citation type="journal article" date="2022" name="New Phytol.">
        <title>Evolutionary transition to the ectomycorrhizal habit in the genomes of a hyperdiverse lineage of mushroom-forming fungi.</title>
        <authorList>
            <person name="Looney B."/>
            <person name="Miyauchi S."/>
            <person name="Morin E."/>
            <person name="Drula E."/>
            <person name="Courty P.E."/>
            <person name="Kohler A."/>
            <person name="Kuo A."/>
            <person name="LaButti K."/>
            <person name="Pangilinan J."/>
            <person name="Lipzen A."/>
            <person name="Riley R."/>
            <person name="Andreopoulos W."/>
            <person name="He G."/>
            <person name="Johnson J."/>
            <person name="Nolan M."/>
            <person name="Tritt A."/>
            <person name="Barry K.W."/>
            <person name="Grigoriev I.V."/>
            <person name="Nagy L.G."/>
            <person name="Hibbett D."/>
            <person name="Henrissat B."/>
            <person name="Matheny P.B."/>
            <person name="Labbe J."/>
            <person name="Martin F.M."/>
        </authorList>
    </citation>
    <scope>NUCLEOTIDE SEQUENCE</scope>
    <source>
        <strain evidence="1">FP105234-sp</strain>
    </source>
</reference>
<keyword evidence="2" id="KW-1185">Reference proteome</keyword>
<proteinExistence type="predicted"/>
<dbReference type="Proteomes" id="UP000814033">
    <property type="component" value="Unassembled WGS sequence"/>
</dbReference>
<dbReference type="EMBL" id="MU276190">
    <property type="protein sequence ID" value="KAI0040510.1"/>
    <property type="molecule type" value="Genomic_DNA"/>
</dbReference>
<name>A0ACB8R8R2_9AGAM</name>
<evidence type="ECO:0000313" key="1">
    <source>
        <dbReference type="EMBL" id="KAI0040510.1"/>
    </source>
</evidence>
<gene>
    <name evidence="1" type="ORF">FA95DRAFT_1611739</name>
</gene>
<protein>
    <submittedName>
        <fullName evidence="1">Uncharacterized protein</fullName>
    </submittedName>
</protein>
<organism evidence="1 2">
    <name type="scientific">Auriscalpium vulgare</name>
    <dbReference type="NCBI Taxonomy" id="40419"/>
    <lineage>
        <taxon>Eukaryota</taxon>
        <taxon>Fungi</taxon>
        <taxon>Dikarya</taxon>
        <taxon>Basidiomycota</taxon>
        <taxon>Agaricomycotina</taxon>
        <taxon>Agaricomycetes</taxon>
        <taxon>Russulales</taxon>
        <taxon>Auriscalpiaceae</taxon>
        <taxon>Auriscalpium</taxon>
    </lineage>
</organism>
<sequence>MLAEPVNDHDRGISWAWTQVPLCGDVQHQAGPAIRAECRAPRPKNDDPAPVVQALSTIASAYSTLIVGGEGEALTRRRRPRSESLPASAPRLPLSVHIHIHIHARSEQIDPNPPGKLEPEIIYACAPADIPRRQRQRAHPAQNLATRGGGPALETSPACPLEEAAALKSGNQVAGDNGVGLSGIQASTPVGA</sequence>
<evidence type="ECO:0000313" key="2">
    <source>
        <dbReference type="Proteomes" id="UP000814033"/>
    </source>
</evidence>